<dbReference type="OrthoDB" id="5482461at2"/>
<dbReference type="STRING" id="483547.GSUB_07030"/>
<sequence>MINKEKLLASAQKSLQKGQVAKAIKDYRKIVESDPRDVRNRQKLAELYVRAQKPKDALEHYESVARYYADNGFYLKAIAVYKQMQRVEPSRIEIYHRLAELNAKQGLVGNALAEYKGLVARYEKEGLLSDALNVLQKMKDIDPDNLNIRVKITDTCARIGQRDKGLAELRAMVERLREKGDTGKLLKLYDIFLPMFPDEVDLRSGQARAFVDQGEAGRGLSQLEDLAQQHPGRADVLQNLAYAARVKGDTAVEMRAFSALLEQQPDDLRVREGFVRALLKSDQPEKALENLEKWKNDFLDAQRSDLLKEFYESLRASVTEEPRIIETLRHVYQVRGEGDKLLDLVGPGEFSSGDEESEESFGITQEKDSVFEEDADFDQIEDLPMEFLESDFEESHETEVSEEEGGDVELELELELDGDPFADLKPAQSPESEDLPAPESNGDRELEMIELPALDFDEETSSGAQVEGIAGPDDSGGMSEDFSDDELPDLAFDLDDAFGDLTEEQPSQQDTVPDEQQAAVDLLSASANATSISSKEKTRLEGEFSRFKKSVESQIDESDAETHFNLGIAYKEMGLFEDAVGEFNQAMKNPDRRTDALTLKGVCLKEKSDFDGALRAFEEALSDSSLDSETRSNLYFETGLLQESRQEAEAALKSFEKVAEIDPFFRGANDKIAQLRSALGIKDDAGGDDDRVSYV</sequence>
<protein>
    <recommendedName>
        <fullName evidence="7">Tetratricopeptide repeat-like domain-containing protein</fullName>
    </recommendedName>
</protein>
<dbReference type="SUPFAM" id="SSF48452">
    <property type="entry name" value="TPR-like"/>
    <property type="match status" value="3"/>
</dbReference>
<dbReference type="PANTHER" id="PTHR45586">
    <property type="entry name" value="TPR REPEAT-CONTAINING PROTEIN PA4667"/>
    <property type="match status" value="1"/>
</dbReference>
<dbReference type="HOGENOM" id="CLU_367920_0_0_7"/>
<feature type="region of interest" description="Disordered" evidence="4">
    <location>
        <begin position="391"/>
        <end position="515"/>
    </location>
</feature>
<organism evidence="5 6">
    <name type="scientific">Geoalkalibacter subterraneus</name>
    <dbReference type="NCBI Taxonomy" id="483547"/>
    <lineage>
        <taxon>Bacteria</taxon>
        <taxon>Pseudomonadati</taxon>
        <taxon>Thermodesulfobacteriota</taxon>
        <taxon>Desulfuromonadia</taxon>
        <taxon>Desulfuromonadales</taxon>
        <taxon>Geoalkalibacteraceae</taxon>
        <taxon>Geoalkalibacter</taxon>
    </lineage>
</organism>
<feature type="compositionally biased region" description="Acidic residues" evidence="4">
    <location>
        <begin position="481"/>
        <end position="503"/>
    </location>
</feature>
<feature type="region of interest" description="Disordered" evidence="4">
    <location>
        <begin position="346"/>
        <end position="367"/>
    </location>
</feature>
<feature type="compositionally biased region" description="Acidic residues" evidence="4">
    <location>
        <begin position="400"/>
        <end position="420"/>
    </location>
</feature>
<dbReference type="PROSITE" id="PS50005">
    <property type="entry name" value="TPR"/>
    <property type="match status" value="2"/>
</dbReference>
<dbReference type="SMART" id="SM00028">
    <property type="entry name" value="TPR"/>
    <property type="match status" value="6"/>
</dbReference>
<evidence type="ECO:0000313" key="6">
    <source>
        <dbReference type="Proteomes" id="UP000035036"/>
    </source>
</evidence>
<keyword evidence="6" id="KW-1185">Reference proteome</keyword>
<keyword evidence="2 3" id="KW-0802">TPR repeat</keyword>
<gene>
    <name evidence="5" type="ORF">GSUB_07030</name>
</gene>
<proteinExistence type="predicted"/>
<dbReference type="InterPro" id="IPR051012">
    <property type="entry name" value="CellSynth/LPSAsmb/PSIAsmb"/>
</dbReference>
<dbReference type="Pfam" id="PF13432">
    <property type="entry name" value="TPR_16"/>
    <property type="match status" value="2"/>
</dbReference>
<feature type="repeat" description="TPR" evidence="3">
    <location>
        <begin position="560"/>
        <end position="593"/>
    </location>
</feature>
<name>A0A0B5FQH1_9BACT</name>
<dbReference type="InterPro" id="IPR019734">
    <property type="entry name" value="TPR_rpt"/>
</dbReference>
<evidence type="ECO:0000256" key="1">
    <source>
        <dbReference type="ARBA" id="ARBA00022737"/>
    </source>
</evidence>
<reference evidence="5 6" key="1">
    <citation type="journal article" date="2015" name="Genome Announc.">
        <title>Genomes of Geoalkalibacter ferrihydriticus Z-0531T and Geoalkalibacter subterraneus Red1T, Two Haloalkaliphilic Metal-Reducing Deltaproteobacteria.</title>
        <authorList>
            <person name="Badalamenti J.P."/>
            <person name="Krajmalnik-Brown R."/>
            <person name="Torres C.I."/>
            <person name="Bond D.R."/>
        </authorList>
    </citation>
    <scope>NUCLEOTIDE SEQUENCE [LARGE SCALE GENOMIC DNA]</scope>
    <source>
        <strain evidence="5 6">Red1</strain>
    </source>
</reference>
<dbReference type="AlphaFoldDB" id="A0A0B5FQH1"/>
<evidence type="ECO:0000256" key="4">
    <source>
        <dbReference type="SAM" id="MobiDB-lite"/>
    </source>
</evidence>
<dbReference type="KEGG" id="gsb:GSUB_07030"/>
<accession>A0A0B5FQH1</accession>
<dbReference type="Proteomes" id="UP000035036">
    <property type="component" value="Chromosome"/>
</dbReference>
<evidence type="ECO:0000256" key="2">
    <source>
        <dbReference type="ARBA" id="ARBA00022803"/>
    </source>
</evidence>
<dbReference type="EMBL" id="CP010311">
    <property type="protein sequence ID" value="AJF06350.1"/>
    <property type="molecule type" value="Genomic_DNA"/>
</dbReference>
<dbReference type="Gene3D" id="1.25.40.10">
    <property type="entry name" value="Tetratricopeptide repeat domain"/>
    <property type="match status" value="4"/>
</dbReference>
<evidence type="ECO:0000313" key="5">
    <source>
        <dbReference type="EMBL" id="AJF06350.1"/>
    </source>
</evidence>
<dbReference type="InterPro" id="IPR011990">
    <property type="entry name" value="TPR-like_helical_dom_sf"/>
</dbReference>
<keyword evidence="1" id="KW-0677">Repeat</keyword>
<evidence type="ECO:0008006" key="7">
    <source>
        <dbReference type="Google" id="ProtNLM"/>
    </source>
</evidence>
<dbReference type="RefSeq" id="WP_040199933.1">
    <property type="nucleotide sequence ID" value="NZ_CP010311.1"/>
</dbReference>
<feature type="repeat" description="TPR" evidence="3">
    <location>
        <begin position="632"/>
        <end position="665"/>
    </location>
</feature>
<dbReference type="PANTHER" id="PTHR45586:SF1">
    <property type="entry name" value="LIPOPOLYSACCHARIDE ASSEMBLY PROTEIN B"/>
    <property type="match status" value="1"/>
</dbReference>
<evidence type="ECO:0000256" key="3">
    <source>
        <dbReference type="PROSITE-ProRule" id="PRU00339"/>
    </source>
</evidence>